<keyword evidence="2" id="KW-1185">Reference proteome</keyword>
<protein>
    <submittedName>
        <fullName evidence="1">Uncharacterized protein</fullName>
    </submittedName>
</protein>
<gene>
    <name evidence="1" type="ORF">OG563_37625</name>
</gene>
<name>A0ABZ1YSC0_9NOCA</name>
<evidence type="ECO:0000313" key="2">
    <source>
        <dbReference type="Proteomes" id="UP001432062"/>
    </source>
</evidence>
<reference evidence="1" key="1">
    <citation type="submission" date="2022-10" db="EMBL/GenBank/DDBJ databases">
        <title>The complete genomes of actinobacterial strains from the NBC collection.</title>
        <authorList>
            <person name="Joergensen T.S."/>
            <person name="Alvarez Arevalo M."/>
            <person name="Sterndorff E.B."/>
            <person name="Faurdal D."/>
            <person name="Vuksanovic O."/>
            <person name="Mourched A.-S."/>
            <person name="Charusanti P."/>
            <person name="Shaw S."/>
            <person name="Blin K."/>
            <person name="Weber T."/>
        </authorList>
    </citation>
    <scope>NUCLEOTIDE SEQUENCE</scope>
    <source>
        <strain evidence="1">NBC_01482</strain>
    </source>
</reference>
<dbReference type="Proteomes" id="UP001432062">
    <property type="component" value="Chromosome"/>
</dbReference>
<dbReference type="RefSeq" id="WP_329407934.1">
    <property type="nucleotide sequence ID" value="NZ_CP109441.1"/>
</dbReference>
<evidence type="ECO:0000313" key="1">
    <source>
        <dbReference type="EMBL" id="WUV44811.1"/>
    </source>
</evidence>
<accession>A0ABZ1YSC0</accession>
<dbReference type="EMBL" id="CP109441">
    <property type="protein sequence ID" value="WUV44811.1"/>
    <property type="molecule type" value="Genomic_DNA"/>
</dbReference>
<proteinExistence type="predicted"/>
<organism evidence="1 2">
    <name type="scientific">Nocardia vinacea</name>
    <dbReference type="NCBI Taxonomy" id="96468"/>
    <lineage>
        <taxon>Bacteria</taxon>
        <taxon>Bacillati</taxon>
        <taxon>Actinomycetota</taxon>
        <taxon>Actinomycetes</taxon>
        <taxon>Mycobacteriales</taxon>
        <taxon>Nocardiaceae</taxon>
        <taxon>Nocardia</taxon>
    </lineage>
</organism>
<sequence length="70" mass="7499">MPKAVRRAVDEFAATIDDVRPAVGLRKEFLDESGVDRYASAASGHPSGSTLIYFPGRAPRGVLLRLSAVL</sequence>